<reference evidence="3" key="1">
    <citation type="submission" date="2021-10" db="EMBL/GenBank/DDBJ databases">
        <authorList>
            <person name="Piombo E."/>
        </authorList>
    </citation>
    <scope>NUCLEOTIDE SEQUENCE</scope>
</reference>
<keyword evidence="4" id="KW-1185">Reference proteome</keyword>
<accession>A0A9N9Y524</accession>
<evidence type="ECO:0000313" key="3">
    <source>
        <dbReference type="EMBL" id="CAG9987363.1"/>
    </source>
</evidence>
<feature type="region of interest" description="Disordered" evidence="1">
    <location>
        <begin position="65"/>
        <end position="115"/>
    </location>
</feature>
<feature type="signal peptide" evidence="2">
    <location>
        <begin position="1"/>
        <end position="24"/>
    </location>
</feature>
<evidence type="ECO:0000313" key="4">
    <source>
        <dbReference type="Proteomes" id="UP000754883"/>
    </source>
</evidence>
<gene>
    <name evidence="3" type="ORF">CBYS24578_00018074</name>
</gene>
<keyword evidence="2" id="KW-0732">Signal</keyword>
<dbReference type="Proteomes" id="UP000754883">
    <property type="component" value="Unassembled WGS sequence"/>
</dbReference>
<dbReference type="EMBL" id="CABFNO020001430">
    <property type="protein sequence ID" value="CAG9987363.1"/>
    <property type="molecule type" value="Genomic_DNA"/>
</dbReference>
<dbReference type="OrthoDB" id="5138824at2759"/>
<dbReference type="AlphaFoldDB" id="A0A9N9Y524"/>
<proteinExistence type="predicted"/>
<comment type="caution">
    <text evidence="3">The sequence shown here is derived from an EMBL/GenBank/DDBJ whole genome shotgun (WGS) entry which is preliminary data.</text>
</comment>
<organism evidence="3 4">
    <name type="scientific">Clonostachys byssicola</name>
    <dbReference type="NCBI Taxonomy" id="160290"/>
    <lineage>
        <taxon>Eukaryota</taxon>
        <taxon>Fungi</taxon>
        <taxon>Dikarya</taxon>
        <taxon>Ascomycota</taxon>
        <taxon>Pezizomycotina</taxon>
        <taxon>Sordariomycetes</taxon>
        <taxon>Hypocreomycetidae</taxon>
        <taxon>Hypocreales</taxon>
        <taxon>Bionectriaceae</taxon>
        <taxon>Clonostachys</taxon>
    </lineage>
</organism>
<feature type="chain" id="PRO_5040270622" evidence="2">
    <location>
        <begin position="25"/>
        <end position="115"/>
    </location>
</feature>
<evidence type="ECO:0000256" key="1">
    <source>
        <dbReference type="SAM" id="MobiDB-lite"/>
    </source>
</evidence>
<sequence length="115" mass="12334">MGLSPKHQFMATAIFFAIMSGVVGAPIPPIKVLALFPALGVVAQALIEAWEPFTRFARTTKRTIVRTRSGPQRPEADAKPETVQSLEPDRAAAVSEQLATQHDTHSAFPGGQSVI</sequence>
<evidence type="ECO:0000256" key="2">
    <source>
        <dbReference type="SAM" id="SignalP"/>
    </source>
</evidence>
<protein>
    <submittedName>
        <fullName evidence="3">Uncharacterized protein</fullName>
    </submittedName>
</protein>
<name>A0A9N9Y524_9HYPO</name>